<dbReference type="Pfam" id="PF00990">
    <property type="entry name" value="GGDEF"/>
    <property type="match status" value="1"/>
</dbReference>
<evidence type="ECO:0000313" key="7">
    <source>
        <dbReference type="Proteomes" id="UP000243807"/>
    </source>
</evidence>
<dbReference type="InterPro" id="IPR000160">
    <property type="entry name" value="GGDEF_dom"/>
</dbReference>
<accession>A0A1P8UKC6</accession>
<dbReference type="Pfam" id="PF00563">
    <property type="entry name" value="EAL"/>
    <property type="match status" value="1"/>
</dbReference>
<evidence type="ECO:0000256" key="2">
    <source>
        <dbReference type="ARBA" id="ARBA00022636"/>
    </source>
</evidence>
<evidence type="ECO:0000259" key="5">
    <source>
        <dbReference type="PROSITE" id="PS50887"/>
    </source>
</evidence>
<sequence length="773" mass="83886">MAVKKPARARPDTSGEFDSLRVWRRVIVYSLVVAVTIILGFAVWAWLNTLQQQRGKLRIEARLTANSARALFAGLANDLPYLSRQINAAGLESTHRVYALLSAYQRSHPGVASLVLFSPGGSMRVNTARPCCAVLPDTRGHPGIYRSLLNTLHAKGLWIGQTQKGLVLGKWRIPIRYVIRSARGEPRAILQASVLLKTLTRQWHGAALPAGTAVGLIRTDGVHIARLPASHVQRLYSTPADGPLMAQLKAHPAQAEGGFGGVVFSDSAWRIGEYVKLDEFPLVAYASIPLGVLAVHWGESIAPVVALVMLSLAGFIVLSRRQIMREQRHVEELALRRRRSAVTGLPNRFALMEWLDANLARGPASLMLLRVDLDDFHDINAALGPDAGDRALQEAARRIRVTGQAAGGFVTHAGGDKFDIALPGATLVNANGLAQSLLHALGAPLEIDGRMLRLQAGIGIGCYPQDAQDSAGLLRVVDSALYGAKRDGKSHIGLYDPVEGDLSSVRLNFQHAVERALAANEFVLHFQPIVDMQDGRIVGAEALVRWLDPERGMVPPAEFIPLAEATGRIGAIGQWVFHHACRNAARWLRQGHDLHVAVNLSAVQFASANLAVRLREEMLSANLAPSRVVIEVTETAVMQDVERSLGVLNALHALGIGMAIDDFGTGYSSLAYLRRLPAQTIKIDQSFVRDVDTDSEDLAIVRAIVALARALGRKTVAEGIENAQQWKLLQAIGVDYGQGYWLGRPVPEDELRALLGSNQGRVTAVAQQTTTQR</sequence>
<dbReference type="PROSITE" id="PS50887">
    <property type="entry name" value="GGDEF"/>
    <property type="match status" value="1"/>
</dbReference>
<dbReference type="InterPro" id="IPR035919">
    <property type="entry name" value="EAL_sf"/>
</dbReference>
<feature type="transmembrane region" description="Helical" evidence="3">
    <location>
        <begin position="26"/>
        <end position="47"/>
    </location>
</feature>
<dbReference type="KEGG" id="afy:BW247_15300"/>
<dbReference type="PANTHER" id="PTHR33121">
    <property type="entry name" value="CYCLIC DI-GMP PHOSPHODIESTERASE PDEF"/>
    <property type="match status" value="1"/>
</dbReference>
<dbReference type="PANTHER" id="PTHR33121:SF79">
    <property type="entry name" value="CYCLIC DI-GMP PHOSPHODIESTERASE PDED-RELATED"/>
    <property type="match status" value="1"/>
</dbReference>
<dbReference type="AlphaFoldDB" id="A0A1P8UKC6"/>
<dbReference type="EC" id="3.1.4.52" evidence="1"/>
<dbReference type="CDD" id="cd01948">
    <property type="entry name" value="EAL"/>
    <property type="match status" value="1"/>
</dbReference>
<dbReference type="PROSITE" id="PS50883">
    <property type="entry name" value="EAL"/>
    <property type="match status" value="1"/>
</dbReference>
<keyword evidence="3" id="KW-1133">Transmembrane helix</keyword>
<dbReference type="Gene3D" id="3.20.20.450">
    <property type="entry name" value="EAL domain"/>
    <property type="match status" value="1"/>
</dbReference>
<evidence type="ECO:0000259" key="4">
    <source>
        <dbReference type="PROSITE" id="PS50883"/>
    </source>
</evidence>
<keyword evidence="3" id="KW-0472">Membrane</keyword>
<evidence type="ECO:0000256" key="3">
    <source>
        <dbReference type="SAM" id="Phobius"/>
    </source>
</evidence>
<dbReference type="STRING" id="1765967.BW247_15300"/>
<feature type="domain" description="GGDEF" evidence="5">
    <location>
        <begin position="364"/>
        <end position="497"/>
    </location>
</feature>
<reference evidence="6 7" key="1">
    <citation type="submission" date="2017-01" db="EMBL/GenBank/DDBJ databases">
        <title>Draft sequence of Acidihalobacter ferrooxidans strain DSM 14175 (strain V8).</title>
        <authorList>
            <person name="Khaleque H.N."/>
            <person name="Ramsay J.P."/>
            <person name="Murphy R.J.T."/>
            <person name="Kaksonen A.H."/>
            <person name="Boxall N.J."/>
            <person name="Watkin E.L.J."/>
        </authorList>
    </citation>
    <scope>NUCLEOTIDE SEQUENCE [LARGE SCALE GENOMIC DNA]</scope>
    <source>
        <strain evidence="6 7">V8</strain>
    </source>
</reference>
<dbReference type="CDD" id="cd12915">
    <property type="entry name" value="PDC2_DGC_like"/>
    <property type="match status" value="1"/>
</dbReference>
<dbReference type="OrthoDB" id="9804951at2"/>
<proteinExistence type="predicted"/>
<dbReference type="NCBIfam" id="TIGR00254">
    <property type="entry name" value="GGDEF"/>
    <property type="match status" value="1"/>
</dbReference>
<evidence type="ECO:0000313" key="6">
    <source>
        <dbReference type="EMBL" id="APZ44288.1"/>
    </source>
</evidence>
<protein>
    <recommendedName>
        <fullName evidence="1">cyclic-guanylate-specific phosphodiesterase</fullName>
        <ecNumber evidence="1">3.1.4.52</ecNumber>
    </recommendedName>
</protein>
<dbReference type="Proteomes" id="UP000243807">
    <property type="component" value="Chromosome"/>
</dbReference>
<dbReference type="FunFam" id="3.20.20.450:FF:000001">
    <property type="entry name" value="Cyclic di-GMP phosphodiesterase yahA"/>
    <property type="match status" value="1"/>
</dbReference>
<dbReference type="SUPFAM" id="SSF141868">
    <property type="entry name" value="EAL domain-like"/>
    <property type="match status" value="1"/>
</dbReference>
<dbReference type="InterPro" id="IPR029787">
    <property type="entry name" value="Nucleotide_cyclase"/>
</dbReference>
<organism evidence="6 7">
    <name type="scientific">Acidihalobacter ferrooxydans</name>
    <dbReference type="NCBI Taxonomy" id="1765967"/>
    <lineage>
        <taxon>Bacteria</taxon>
        <taxon>Pseudomonadati</taxon>
        <taxon>Pseudomonadota</taxon>
        <taxon>Gammaproteobacteria</taxon>
        <taxon>Chromatiales</taxon>
        <taxon>Ectothiorhodospiraceae</taxon>
        <taxon>Acidihalobacter</taxon>
    </lineage>
</organism>
<dbReference type="SUPFAM" id="SSF55073">
    <property type="entry name" value="Nucleotide cyclase"/>
    <property type="match status" value="1"/>
</dbReference>
<dbReference type="InterPro" id="IPR050706">
    <property type="entry name" value="Cyclic-di-GMP_PDE-like"/>
</dbReference>
<dbReference type="SMART" id="SM00052">
    <property type="entry name" value="EAL"/>
    <property type="match status" value="1"/>
</dbReference>
<feature type="domain" description="EAL" evidence="4">
    <location>
        <begin position="506"/>
        <end position="759"/>
    </location>
</feature>
<dbReference type="CDD" id="cd01949">
    <property type="entry name" value="GGDEF"/>
    <property type="match status" value="1"/>
</dbReference>
<gene>
    <name evidence="6" type="ORF">BW247_15300</name>
</gene>
<evidence type="ECO:0000256" key="1">
    <source>
        <dbReference type="ARBA" id="ARBA00012282"/>
    </source>
</evidence>
<dbReference type="EMBL" id="CP019434">
    <property type="protein sequence ID" value="APZ44288.1"/>
    <property type="molecule type" value="Genomic_DNA"/>
</dbReference>
<dbReference type="InterPro" id="IPR043128">
    <property type="entry name" value="Rev_trsase/Diguanyl_cyclase"/>
</dbReference>
<dbReference type="SMART" id="SM00267">
    <property type="entry name" value="GGDEF"/>
    <property type="match status" value="1"/>
</dbReference>
<dbReference type="Gene3D" id="3.30.70.270">
    <property type="match status" value="1"/>
</dbReference>
<keyword evidence="7" id="KW-1185">Reference proteome</keyword>
<name>A0A1P8UKC6_9GAMM</name>
<dbReference type="InterPro" id="IPR001633">
    <property type="entry name" value="EAL_dom"/>
</dbReference>
<keyword evidence="2" id="KW-0973">c-di-GMP</keyword>
<dbReference type="GO" id="GO:0071111">
    <property type="term" value="F:cyclic-guanylate-specific phosphodiesterase activity"/>
    <property type="evidence" value="ECO:0007669"/>
    <property type="project" value="UniProtKB-EC"/>
</dbReference>
<dbReference type="Gene3D" id="3.30.450.20">
    <property type="entry name" value="PAS domain"/>
    <property type="match status" value="2"/>
</dbReference>
<keyword evidence="3" id="KW-0812">Transmembrane</keyword>